<keyword evidence="1" id="KW-0732">Signal</keyword>
<name>A0ABQ2NLM4_9FLAO</name>
<dbReference type="InterPro" id="IPR021255">
    <property type="entry name" value="DUF2807"/>
</dbReference>
<evidence type="ECO:0000313" key="3">
    <source>
        <dbReference type="EMBL" id="GGP04693.1"/>
    </source>
</evidence>
<feature type="domain" description="Putative auto-transporter adhesin head GIN" evidence="2">
    <location>
        <begin position="56"/>
        <end position="175"/>
    </location>
</feature>
<proteinExistence type="predicted"/>
<keyword evidence="4" id="KW-1185">Reference proteome</keyword>
<organism evidence="3 4">
    <name type="scientific">Cloacibacterium rupense</name>
    <dbReference type="NCBI Taxonomy" id="517423"/>
    <lineage>
        <taxon>Bacteria</taxon>
        <taxon>Pseudomonadati</taxon>
        <taxon>Bacteroidota</taxon>
        <taxon>Flavobacteriia</taxon>
        <taxon>Flavobacteriales</taxon>
        <taxon>Weeksellaceae</taxon>
    </lineage>
</organism>
<evidence type="ECO:0000259" key="2">
    <source>
        <dbReference type="Pfam" id="PF10988"/>
    </source>
</evidence>
<dbReference type="EMBL" id="BMLV01000003">
    <property type="protein sequence ID" value="GGP04693.1"/>
    <property type="molecule type" value="Genomic_DNA"/>
</dbReference>
<gene>
    <name evidence="3" type="ORF">GCM10010992_18160</name>
</gene>
<comment type="caution">
    <text evidence="3">The sequence shown here is derived from an EMBL/GenBank/DDBJ whole genome shotgun (WGS) entry which is preliminary data.</text>
</comment>
<dbReference type="PROSITE" id="PS51257">
    <property type="entry name" value="PROKAR_LIPOPROTEIN"/>
    <property type="match status" value="1"/>
</dbReference>
<feature type="chain" id="PRO_5046692897" description="Putative auto-transporter adhesin head GIN domain-containing protein" evidence="1">
    <location>
        <begin position="22"/>
        <end position="275"/>
    </location>
</feature>
<dbReference type="Pfam" id="PF10988">
    <property type="entry name" value="DUF2807"/>
    <property type="match status" value="1"/>
</dbReference>
<feature type="signal peptide" evidence="1">
    <location>
        <begin position="1"/>
        <end position="21"/>
    </location>
</feature>
<accession>A0ABQ2NLM4</accession>
<protein>
    <recommendedName>
        <fullName evidence="2">Putative auto-transporter adhesin head GIN domain-containing protein</fullName>
    </recommendedName>
</protein>
<dbReference type="Gene3D" id="2.160.20.120">
    <property type="match status" value="1"/>
</dbReference>
<evidence type="ECO:0000313" key="4">
    <source>
        <dbReference type="Proteomes" id="UP000620064"/>
    </source>
</evidence>
<dbReference type="Proteomes" id="UP000620064">
    <property type="component" value="Unassembled WGS sequence"/>
</dbReference>
<reference evidence="4" key="1">
    <citation type="journal article" date="2019" name="Int. J. Syst. Evol. Microbiol.">
        <title>The Global Catalogue of Microorganisms (GCM) 10K type strain sequencing project: providing services to taxonomists for standard genome sequencing and annotation.</title>
        <authorList>
            <consortium name="The Broad Institute Genomics Platform"/>
            <consortium name="The Broad Institute Genome Sequencing Center for Infectious Disease"/>
            <person name="Wu L."/>
            <person name="Ma J."/>
        </authorList>
    </citation>
    <scope>NUCLEOTIDE SEQUENCE [LARGE SCALE GENOMIC DNA]</scope>
    <source>
        <strain evidence="4">CGMCC 1.7656</strain>
    </source>
</reference>
<dbReference type="RefSeq" id="WP_188617784.1">
    <property type="nucleotide sequence ID" value="NZ_BMLV01000003.1"/>
</dbReference>
<evidence type="ECO:0000256" key="1">
    <source>
        <dbReference type="SAM" id="SignalP"/>
    </source>
</evidence>
<sequence length="275" mass="28812">MKTSIISMLAMSVVLTSCVYVSPGKNGENGNDGWNVFSGNEGTGPVTDKTYTGNIDQIQVSTSINAEVIKSDTEKVVISAPSDIMEFVKVDNNGGKVKVYVNSGYGNGISTKNVKAKIYVKDFTQLSANSSADIKVNDTFTQDKVEVYVSSSGSIDASNLEANDFKIDVSSSGDFSGKIWAVNLNAYASSSGDVNIYGKAKNATLDANSSGDIKATELMIENANLSASSSGNVTTSVSRSLTANASSSGDVTVYKKGNLEQSKIQKGSGGDVYIK</sequence>